<dbReference type="FunFam" id="3.80.10.10:FF:002828">
    <property type="entry name" value="Uncharacterized protein"/>
    <property type="match status" value="1"/>
</dbReference>
<dbReference type="Gene3D" id="3.80.10.10">
    <property type="entry name" value="Ribonuclease Inhibitor"/>
    <property type="match status" value="1"/>
</dbReference>
<reference evidence="7" key="1">
    <citation type="journal article" date="2012" name="Nature">
        <title>The tomato genome sequence provides insights into fleshy fruit evolution.</title>
        <authorList>
            <consortium name="Tomato Genome Consortium"/>
        </authorList>
    </citation>
    <scope>NUCLEOTIDE SEQUENCE [LARGE SCALE GENOMIC DNA]</scope>
    <source>
        <strain evidence="7">cv. Heinz 1706</strain>
    </source>
</reference>
<dbReference type="InterPro" id="IPR032675">
    <property type="entry name" value="LRR_dom_sf"/>
</dbReference>
<dbReference type="InterPro" id="IPR051809">
    <property type="entry name" value="Plant_receptor-like_S/T_kinase"/>
</dbReference>
<reference evidence="7" key="2">
    <citation type="submission" date="2015-06" db="UniProtKB">
        <authorList>
            <consortium name="EnsemblPlants"/>
        </authorList>
    </citation>
    <scope>IDENTIFICATION</scope>
    <source>
        <strain evidence="7">cv. Heinz 1706</strain>
    </source>
</reference>
<dbReference type="GO" id="GO:0016020">
    <property type="term" value="C:membrane"/>
    <property type="evidence" value="ECO:0007669"/>
    <property type="project" value="UniProtKB-SubCell"/>
</dbReference>
<dbReference type="InParanoid" id="K4D4P6"/>
<evidence type="ECO:0000256" key="4">
    <source>
        <dbReference type="ARBA" id="ARBA00022737"/>
    </source>
</evidence>
<evidence type="ECO:0000313" key="7">
    <source>
        <dbReference type="EnsemblPlants" id="Solyc11g006330.1.1"/>
    </source>
</evidence>
<keyword evidence="5" id="KW-1133">Transmembrane helix</keyword>
<dbReference type="SUPFAM" id="SSF52058">
    <property type="entry name" value="L domain-like"/>
    <property type="match status" value="1"/>
</dbReference>
<dbReference type="Pfam" id="PF00560">
    <property type="entry name" value="LRR_1"/>
    <property type="match status" value="2"/>
</dbReference>
<dbReference type="PANTHER" id="PTHR27008:SF459">
    <property type="entry name" value="RECEPTOR-KINASE"/>
    <property type="match status" value="1"/>
</dbReference>
<dbReference type="Proteomes" id="UP000004994">
    <property type="component" value="Chromosome 11"/>
</dbReference>
<evidence type="ECO:0000256" key="1">
    <source>
        <dbReference type="ARBA" id="ARBA00004370"/>
    </source>
</evidence>
<comment type="subcellular location">
    <subcellularLocation>
        <location evidence="1">Membrane</location>
    </subcellularLocation>
</comment>
<keyword evidence="4" id="KW-0677">Repeat</keyword>
<dbReference type="STRING" id="4081.K4D4P6"/>
<dbReference type="PhylomeDB" id="K4D4P6"/>
<dbReference type="HOGENOM" id="CLU_2403771_0_0_1"/>
<name>K4D4P6_SOLLC</name>
<keyword evidence="8" id="KW-1185">Reference proteome</keyword>
<dbReference type="InterPro" id="IPR001611">
    <property type="entry name" value="Leu-rich_rpt"/>
</dbReference>
<keyword evidence="2" id="KW-0433">Leucine-rich repeat</keyword>
<dbReference type="Gramene" id="Solyc11g006330.1.1">
    <property type="protein sequence ID" value="Solyc11g006330.1.1"/>
    <property type="gene ID" value="Solyc11g006330.1"/>
</dbReference>
<evidence type="ECO:0000256" key="3">
    <source>
        <dbReference type="ARBA" id="ARBA00022692"/>
    </source>
</evidence>
<protein>
    <submittedName>
        <fullName evidence="7">Uncharacterized protein</fullName>
    </submittedName>
</protein>
<evidence type="ECO:0000313" key="8">
    <source>
        <dbReference type="Proteomes" id="UP000004994"/>
    </source>
</evidence>
<dbReference type="AlphaFoldDB" id="K4D4P6"/>
<organism evidence="7">
    <name type="scientific">Solanum lycopersicum</name>
    <name type="common">Tomato</name>
    <name type="synonym">Lycopersicon esculentum</name>
    <dbReference type="NCBI Taxonomy" id="4081"/>
    <lineage>
        <taxon>Eukaryota</taxon>
        <taxon>Viridiplantae</taxon>
        <taxon>Streptophyta</taxon>
        <taxon>Embryophyta</taxon>
        <taxon>Tracheophyta</taxon>
        <taxon>Spermatophyta</taxon>
        <taxon>Magnoliopsida</taxon>
        <taxon>eudicotyledons</taxon>
        <taxon>Gunneridae</taxon>
        <taxon>Pentapetalae</taxon>
        <taxon>asterids</taxon>
        <taxon>lamiids</taxon>
        <taxon>Solanales</taxon>
        <taxon>Solanaceae</taxon>
        <taxon>Solanoideae</taxon>
        <taxon>Solaneae</taxon>
        <taxon>Solanum</taxon>
        <taxon>Solanum subgen. Lycopersicon</taxon>
    </lineage>
</organism>
<evidence type="ECO:0000256" key="2">
    <source>
        <dbReference type="ARBA" id="ARBA00022614"/>
    </source>
</evidence>
<proteinExistence type="predicted"/>
<dbReference type="OMA" id="CEDDTIV"/>
<sequence length="93" mass="10541">MEYLDLSRNKFSGLIPKYFETFISLKSLNLSFNNFESEVPRVGVFSNASAAIVNENRILCGGSQMLKLPQYLYQRVNIASDIAFALDYLYNGT</sequence>
<dbReference type="PANTHER" id="PTHR27008">
    <property type="entry name" value="OS04G0122200 PROTEIN"/>
    <property type="match status" value="1"/>
</dbReference>
<dbReference type="EnsemblPlants" id="Solyc11g006330.1.1">
    <property type="protein sequence ID" value="Solyc11g006330.1.1"/>
    <property type="gene ID" value="Solyc11g006330.1"/>
</dbReference>
<accession>K4D4P6</accession>
<keyword evidence="6" id="KW-0472">Membrane</keyword>
<evidence type="ECO:0000256" key="5">
    <source>
        <dbReference type="ARBA" id="ARBA00022989"/>
    </source>
</evidence>
<evidence type="ECO:0000256" key="6">
    <source>
        <dbReference type="ARBA" id="ARBA00023136"/>
    </source>
</evidence>
<dbReference type="PaxDb" id="4081-Solyc11g006330.1.1"/>
<keyword evidence="3" id="KW-0812">Transmembrane</keyword>